<organism evidence="1 2">
    <name type="scientific">Acidianus manzaensis</name>
    <dbReference type="NCBI Taxonomy" id="282676"/>
    <lineage>
        <taxon>Archaea</taxon>
        <taxon>Thermoproteota</taxon>
        <taxon>Thermoprotei</taxon>
        <taxon>Sulfolobales</taxon>
        <taxon>Sulfolobaceae</taxon>
        <taxon>Acidianus</taxon>
    </lineage>
</organism>
<dbReference type="EMBL" id="CP020477">
    <property type="protein sequence ID" value="ARM77058.1"/>
    <property type="molecule type" value="Genomic_DNA"/>
</dbReference>
<reference evidence="1 2" key="1">
    <citation type="submission" date="2017-03" db="EMBL/GenBank/DDBJ databases">
        <title>Sulfur activation and transportation mechanism of thermophilic Archaea Acidianus manzaensis YN-25.</title>
        <authorList>
            <person name="Ma Y."/>
            <person name="Yang Y."/>
            <person name="Xia J."/>
        </authorList>
    </citation>
    <scope>NUCLEOTIDE SEQUENCE [LARGE SCALE GENOMIC DNA]</scope>
    <source>
        <strain evidence="1 2">YN-25</strain>
    </source>
</reference>
<dbReference type="RefSeq" id="WP_148691076.1">
    <property type="nucleotide sequence ID" value="NZ_CP020477.1"/>
</dbReference>
<protein>
    <recommendedName>
        <fullName evidence="3">DUF4242 domain-containing protein</fullName>
    </recommendedName>
</protein>
<dbReference type="KEGG" id="aman:B6F84_04220"/>
<sequence>MKVLVVHQWEDNQKDDAMKLINQVVSMAKEKKLPKGMKLDKVSVSEEAKTAVCEWDVDSMDTLMNTAKQFNITWKVTPMTPKVLYEHKIL</sequence>
<proteinExistence type="predicted"/>
<evidence type="ECO:0008006" key="3">
    <source>
        <dbReference type="Google" id="ProtNLM"/>
    </source>
</evidence>
<gene>
    <name evidence="1" type="ORF">B6F84_04220</name>
</gene>
<evidence type="ECO:0000313" key="1">
    <source>
        <dbReference type="EMBL" id="ARM77058.1"/>
    </source>
</evidence>
<dbReference type="GeneID" id="41590098"/>
<name>A0A1W6K3D6_9CREN</name>
<keyword evidence="2" id="KW-1185">Reference proteome</keyword>
<dbReference type="AlphaFoldDB" id="A0A1W6K3D6"/>
<evidence type="ECO:0000313" key="2">
    <source>
        <dbReference type="Proteomes" id="UP000193404"/>
    </source>
</evidence>
<accession>A0A1W6K3D6</accession>
<dbReference type="OrthoDB" id="40443at2157"/>
<dbReference type="Proteomes" id="UP000193404">
    <property type="component" value="Chromosome"/>
</dbReference>